<comment type="similarity">
    <text evidence="1">Belongs to the glycosyl hydrolase 16 family.</text>
</comment>
<dbReference type="CDD" id="cd08023">
    <property type="entry name" value="GH16_laminarinase_like"/>
    <property type="match status" value="1"/>
</dbReference>
<gene>
    <name evidence="7" type="ORF">K7J14_06515</name>
</gene>
<dbReference type="PROSITE" id="PS51762">
    <property type="entry name" value="GH16_2"/>
    <property type="match status" value="1"/>
</dbReference>
<feature type="chain" id="PRO_5042167449" evidence="5">
    <location>
        <begin position="23"/>
        <end position="503"/>
    </location>
</feature>
<evidence type="ECO:0000313" key="7">
    <source>
        <dbReference type="EMBL" id="MCD1654356.1"/>
    </source>
</evidence>
<dbReference type="Pfam" id="PF06452">
    <property type="entry name" value="CBM9_1"/>
    <property type="match status" value="1"/>
</dbReference>
<evidence type="ECO:0000256" key="4">
    <source>
        <dbReference type="ARBA" id="ARBA00023295"/>
    </source>
</evidence>
<dbReference type="Pfam" id="PF00722">
    <property type="entry name" value="Glyco_hydro_16"/>
    <property type="match status" value="1"/>
</dbReference>
<keyword evidence="2 5" id="KW-0732">Signal</keyword>
<organism evidence="7 8">
    <name type="scientific">Teretinema zuelzerae</name>
    <dbReference type="NCBI Taxonomy" id="156"/>
    <lineage>
        <taxon>Bacteria</taxon>
        <taxon>Pseudomonadati</taxon>
        <taxon>Spirochaetota</taxon>
        <taxon>Spirochaetia</taxon>
        <taxon>Spirochaetales</taxon>
        <taxon>Treponemataceae</taxon>
        <taxon>Teretinema</taxon>
    </lineage>
</organism>
<dbReference type="PANTHER" id="PTHR10963">
    <property type="entry name" value="GLYCOSYL HYDROLASE-RELATED"/>
    <property type="match status" value="1"/>
</dbReference>
<proteinExistence type="inferred from homology"/>
<dbReference type="RefSeq" id="WP_230754533.1">
    <property type="nucleotide sequence ID" value="NZ_JAINWA010000001.1"/>
</dbReference>
<dbReference type="SUPFAM" id="SSF49899">
    <property type="entry name" value="Concanavalin A-like lectins/glucanases"/>
    <property type="match status" value="1"/>
</dbReference>
<keyword evidence="4" id="KW-0326">Glycosidase</keyword>
<dbReference type="PROSITE" id="PS01034">
    <property type="entry name" value="GH16_1"/>
    <property type="match status" value="1"/>
</dbReference>
<dbReference type="PANTHER" id="PTHR10963:SF55">
    <property type="entry name" value="GLYCOSIDE HYDROLASE FAMILY 16 PROTEIN"/>
    <property type="match status" value="1"/>
</dbReference>
<dbReference type="GO" id="GO:0004553">
    <property type="term" value="F:hydrolase activity, hydrolyzing O-glycosyl compounds"/>
    <property type="evidence" value="ECO:0007669"/>
    <property type="project" value="InterPro"/>
</dbReference>
<feature type="domain" description="GH16" evidence="6">
    <location>
        <begin position="240"/>
        <end position="503"/>
    </location>
</feature>
<protein>
    <submittedName>
        <fullName evidence="7">Family 16 glycosylhydrolase</fullName>
    </submittedName>
</protein>
<dbReference type="SUPFAM" id="SSF49344">
    <property type="entry name" value="CBD9-like"/>
    <property type="match status" value="1"/>
</dbReference>
<accession>A0AAE3JIM8</accession>
<dbReference type="Gene3D" id="2.60.40.1190">
    <property type="match status" value="1"/>
</dbReference>
<reference evidence="7" key="1">
    <citation type="submission" date="2021-08" db="EMBL/GenBank/DDBJ databases">
        <title>Comparative analyses of Brucepasteria parasyntrophica and Teretinema zuelzerae.</title>
        <authorList>
            <person name="Song Y."/>
            <person name="Brune A."/>
        </authorList>
    </citation>
    <scope>NUCLEOTIDE SEQUENCE</scope>
    <source>
        <strain evidence="7">DSM 1903</strain>
    </source>
</reference>
<dbReference type="EMBL" id="JAINWA010000001">
    <property type="protein sequence ID" value="MCD1654356.1"/>
    <property type="molecule type" value="Genomic_DNA"/>
</dbReference>
<feature type="signal peptide" evidence="5">
    <location>
        <begin position="1"/>
        <end position="22"/>
    </location>
</feature>
<comment type="caution">
    <text evidence="7">The sequence shown here is derived from an EMBL/GenBank/DDBJ whole genome shotgun (WGS) entry which is preliminary data.</text>
</comment>
<dbReference type="InterPro" id="IPR013320">
    <property type="entry name" value="ConA-like_dom_sf"/>
</dbReference>
<evidence type="ECO:0000256" key="3">
    <source>
        <dbReference type="ARBA" id="ARBA00022801"/>
    </source>
</evidence>
<dbReference type="InterPro" id="IPR008263">
    <property type="entry name" value="GH16_AS"/>
</dbReference>
<dbReference type="AlphaFoldDB" id="A0AAE3JIM8"/>
<evidence type="ECO:0000256" key="5">
    <source>
        <dbReference type="SAM" id="SignalP"/>
    </source>
</evidence>
<evidence type="ECO:0000313" key="8">
    <source>
        <dbReference type="Proteomes" id="UP001198163"/>
    </source>
</evidence>
<dbReference type="InterPro" id="IPR050546">
    <property type="entry name" value="Glycosyl_Hydrlase_16"/>
</dbReference>
<keyword evidence="8" id="KW-1185">Reference proteome</keyword>
<dbReference type="GO" id="GO:0030246">
    <property type="term" value="F:carbohydrate binding"/>
    <property type="evidence" value="ECO:0007669"/>
    <property type="project" value="InterPro"/>
</dbReference>
<evidence type="ECO:0000256" key="1">
    <source>
        <dbReference type="ARBA" id="ARBA00006865"/>
    </source>
</evidence>
<dbReference type="Proteomes" id="UP001198163">
    <property type="component" value="Unassembled WGS sequence"/>
</dbReference>
<dbReference type="Gene3D" id="2.60.120.200">
    <property type="match status" value="1"/>
</dbReference>
<name>A0AAE3JIM8_9SPIR</name>
<evidence type="ECO:0000259" key="6">
    <source>
        <dbReference type="PROSITE" id="PS51762"/>
    </source>
</evidence>
<keyword evidence="3" id="KW-0378">Hydrolase</keyword>
<dbReference type="GO" id="GO:0016052">
    <property type="term" value="P:carbohydrate catabolic process"/>
    <property type="evidence" value="ECO:0007669"/>
    <property type="project" value="InterPro"/>
</dbReference>
<sequence length="503" mass="55256">MKRLHVLAASLMLLAAAASLGAQDKGTLAPDQIPGVAAYIAYPVSIKADGKLDDWKGIPVQKVSRAIYAGPDITQSPWFEFAVAGDAKNLYVLMRTKDSKIIAGKHGADYWNEDSMEFYVNFTGNLLAKSYTAGIMQITINATNIGKKAGTPLSITGMNNAKAGVTGTAFKTADGWAFEAVLPYPAGFTPSHGKIIGFQAHTNGASELDRDTKLIWSAADEADNSYQNPSLFGQGIFFNVGKNDIPQPSSQVFDLGAEFKKNGASGKTNRKIVWADEFKSGKAPDPAKWAYDAPDSGKWNQELQEYTDSRENSYVENDLLTISARKGADGKWKSARLYTKGKADWTYGYFEVRAKLPAGKGTWPAIWMMPAKDSYGDWPASGEIDIMEFVGFEPDRIHTSVHTTSYNHRLGTQKTRAAPVKGVTDGFHDYAVEWTPKGIFWYIDNKPFYSFMKEDGGSTVWPFDKPFFLILNVAMGGSWGGMKGMDPALDKADMVIDYVRVYQ</sequence>
<dbReference type="InterPro" id="IPR010502">
    <property type="entry name" value="Carb-bd_dom_fam9"/>
</dbReference>
<dbReference type="InterPro" id="IPR000757">
    <property type="entry name" value="Beta-glucanase-like"/>
</dbReference>
<evidence type="ECO:0000256" key="2">
    <source>
        <dbReference type="ARBA" id="ARBA00022729"/>
    </source>
</evidence>